<feature type="transmembrane region" description="Helical" evidence="1">
    <location>
        <begin position="320"/>
        <end position="338"/>
    </location>
</feature>
<evidence type="ECO:0000256" key="1">
    <source>
        <dbReference type="SAM" id="Phobius"/>
    </source>
</evidence>
<accession>A0A9J6QS17</accession>
<keyword evidence="3" id="KW-1185">Reference proteome</keyword>
<dbReference type="Proteomes" id="UP001065549">
    <property type="component" value="Unassembled WGS sequence"/>
</dbReference>
<protein>
    <submittedName>
        <fullName evidence="2">ABC transporter permease subunit</fullName>
    </submittedName>
</protein>
<organism evidence="2 3">
    <name type="scientific">Hominibacterium faecale</name>
    <dbReference type="NCBI Taxonomy" id="2839743"/>
    <lineage>
        <taxon>Bacteria</taxon>
        <taxon>Bacillati</taxon>
        <taxon>Bacillota</taxon>
        <taxon>Clostridia</taxon>
        <taxon>Peptostreptococcales</taxon>
        <taxon>Anaerovoracaceae</taxon>
        <taxon>Hominibacterium</taxon>
    </lineage>
</organism>
<keyword evidence="1" id="KW-1133">Transmembrane helix</keyword>
<reference evidence="2" key="1">
    <citation type="submission" date="2022-09" db="EMBL/GenBank/DDBJ databases">
        <title>Culturomic study of gut microbiota in children with autism spectrum disorder.</title>
        <authorList>
            <person name="Efimov B.A."/>
            <person name="Chaplin A.V."/>
            <person name="Sokolova S.R."/>
            <person name="Pikina A.P."/>
            <person name="Korzhanova M."/>
            <person name="Belova V."/>
            <person name="Korostin D."/>
        </authorList>
    </citation>
    <scope>NUCLEOTIDE SEQUENCE</scope>
    <source>
        <strain evidence="2">ASD5510</strain>
    </source>
</reference>
<dbReference type="RefSeq" id="WP_253020624.1">
    <property type="nucleotide sequence ID" value="NZ_JAOSHN010000001.1"/>
</dbReference>
<keyword evidence="1" id="KW-0472">Membrane</keyword>
<dbReference type="EMBL" id="JAOSHN010000001">
    <property type="protein sequence ID" value="MCU7377167.1"/>
    <property type="molecule type" value="Genomic_DNA"/>
</dbReference>
<name>A0A9J6QS17_9FIRM</name>
<dbReference type="AlphaFoldDB" id="A0A9J6QS17"/>
<proteinExistence type="predicted"/>
<evidence type="ECO:0000313" key="3">
    <source>
        <dbReference type="Proteomes" id="UP001065549"/>
    </source>
</evidence>
<dbReference type="PANTHER" id="PTHR37305">
    <property type="entry name" value="INTEGRAL MEMBRANE PROTEIN-RELATED"/>
    <property type="match status" value="1"/>
</dbReference>
<gene>
    <name evidence="2" type="ORF">OBO34_02230</name>
</gene>
<sequence>MIRLIRLEMKKVLKSRMPKILLSLALILSVVMALAVIHYANYTYQDAQGKEVTLTGFKAIEKNKEMMEPYEGPLTPEKIEHVFRVNREAEKTYEEGIPADSQEKERYPAKRILGSLRQVYFDKEGMPRSLSQIDDKDARNFYQVRDGVVADAIASKYPKSPLIQEKALALNDQIEKPFTFLYGYATSDSADYVLMLLIVLMLLCGILTAPVFSSDYQTGADDILRCTKNGRVRLAGAKVLSAFLLSGLCFIICMTIYLLIVNTAFGWDSLKASIQFTYNVTVIAPLTAGGVQKLTAGAGLLIFLAMISFILMISSKTKTAMVSMILALVFCFLPSLVSTIGSGSIIQWICCLMPAGGAGLTHSFLFELLGTNFLPAGDTGFWSPYVILIAAAIQLPLFIILTIRFYCRHEA</sequence>
<feature type="transmembrane region" description="Helical" evidence="1">
    <location>
        <begin position="192"/>
        <end position="213"/>
    </location>
</feature>
<evidence type="ECO:0000313" key="2">
    <source>
        <dbReference type="EMBL" id="MCU7377167.1"/>
    </source>
</evidence>
<feature type="transmembrane region" description="Helical" evidence="1">
    <location>
        <begin position="298"/>
        <end position="314"/>
    </location>
</feature>
<feature type="transmembrane region" description="Helical" evidence="1">
    <location>
        <begin position="385"/>
        <end position="407"/>
    </location>
</feature>
<comment type="caution">
    <text evidence="2">The sequence shown here is derived from an EMBL/GenBank/DDBJ whole genome shotgun (WGS) entry which is preliminary data.</text>
</comment>
<dbReference type="PANTHER" id="PTHR37305:SF1">
    <property type="entry name" value="MEMBRANE PROTEIN"/>
    <property type="match status" value="1"/>
</dbReference>
<keyword evidence="1" id="KW-0812">Transmembrane</keyword>
<feature type="transmembrane region" description="Helical" evidence="1">
    <location>
        <begin position="234"/>
        <end position="260"/>
    </location>
</feature>